<dbReference type="EMBL" id="JACGWV010000001">
    <property type="protein sequence ID" value="MBA8808201.1"/>
    <property type="molecule type" value="Genomic_DNA"/>
</dbReference>
<name>A0A7W3J8G3_9MICO</name>
<evidence type="ECO:0000313" key="2">
    <source>
        <dbReference type="EMBL" id="MBA8808201.1"/>
    </source>
</evidence>
<dbReference type="Gene3D" id="3.90.25.10">
    <property type="entry name" value="UDP-galactose 4-epimerase, domain 1"/>
    <property type="match status" value="1"/>
</dbReference>
<dbReference type="InterPro" id="IPR016040">
    <property type="entry name" value="NAD(P)-bd_dom"/>
</dbReference>
<comment type="caution">
    <text evidence="2">The sequence shown here is derived from an EMBL/GenBank/DDBJ whole genome shotgun (WGS) entry which is preliminary data.</text>
</comment>
<feature type="domain" description="NAD(P)-binding" evidence="1">
    <location>
        <begin position="8"/>
        <end position="185"/>
    </location>
</feature>
<dbReference type="Gene3D" id="3.40.50.720">
    <property type="entry name" value="NAD(P)-binding Rossmann-like Domain"/>
    <property type="match status" value="1"/>
</dbReference>
<organism evidence="2 3">
    <name type="scientific">Promicromonospora sukumoe</name>
    <dbReference type="NCBI Taxonomy" id="88382"/>
    <lineage>
        <taxon>Bacteria</taxon>
        <taxon>Bacillati</taxon>
        <taxon>Actinomycetota</taxon>
        <taxon>Actinomycetes</taxon>
        <taxon>Micrococcales</taxon>
        <taxon>Promicromonosporaceae</taxon>
        <taxon>Promicromonospora</taxon>
    </lineage>
</organism>
<dbReference type="CDD" id="cd05269">
    <property type="entry name" value="TMR_SDR_a"/>
    <property type="match status" value="1"/>
</dbReference>
<sequence>MTTYAVTGATGHLGRLVVQELLSRGVPAADVVAIARTPEKAADLAELGAQVREGDYDRPETLTTALAGVQRLLLVSGSEPGARVKQHTAVIDAAKAAGVERIAYTSILNADDTTNPLAGEHQATEQVLRASGVPVTLLRNGWYTENYTARLAEFVERGEIVGATGDGKVSAAPRADYAGAAAAALLADDAAAADGAAAPVVVHELGGSAFTFTELAATISDVTGAPVAYRDLTVEAFAADLQQAGLDAGTAGFVAGIDASIAAGDLQTDSDDLDRLLGRPTVPLADVVRAARG</sequence>
<evidence type="ECO:0000313" key="3">
    <source>
        <dbReference type="Proteomes" id="UP000540568"/>
    </source>
</evidence>
<dbReference type="RefSeq" id="WP_182616061.1">
    <property type="nucleotide sequence ID" value="NZ_BAAATF010000003.1"/>
</dbReference>
<dbReference type="PANTHER" id="PTHR47129">
    <property type="entry name" value="QUINONE OXIDOREDUCTASE 2"/>
    <property type="match status" value="1"/>
</dbReference>
<reference evidence="2 3" key="1">
    <citation type="submission" date="2020-07" db="EMBL/GenBank/DDBJ databases">
        <title>Sequencing the genomes of 1000 actinobacteria strains.</title>
        <authorList>
            <person name="Klenk H.-P."/>
        </authorList>
    </citation>
    <scope>NUCLEOTIDE SEQUENCE [LARGE SCALE GENOMIC DNA]</scope>
    <source>
        <strain evidence="2 3">DSM 44121</strain>
    </source>
</reference>
<accession>A0A7W3J8G3</accession>
<dbReference type="PANTHER" id="PTHR47129:SF1">
    <property type="entry name" value="NMRA-LIKE DOMAIN-CONTAINING PROTEIN"/>
    <property type="match status" value="1"/>
</dbReference>
<dbReference type="Proteomes" id="UP000540568">
    <property type="component" value="Unassembled WGS sequence"/>
</dbReference>
<keyword evidence="3" id="KW-1185">Reference proteome</keyword>
<dbReference type="InterPro" id="IPR052718">
    <property type="entry name" value="NmrA-type_oxidoreductase"/>
</dbReference>
<dbReference type="SUPFAM" id="SSF51735">
    <property type="entry name" value="NAD(P)-binding Rossmann-fold domains"/>
    <property type="match status" value="1"/>
</dbReference>
<dbReference type="EC" id="1.6.5.2" evidence="2"/>
<gene>
    <name evidence="2" type="ORF">FHX71_002143</name>
</gene>
<protein>
    <submittedName>
        <fullName evidence="2">NAD(P)H dehydrogenase (Quinone)</fullName>
        <ecNumber evidence="2">1.6.5.2</ecNumber>
    </submittedName>
</protein>
<dbReference type="InterPro" id="IPR036291">
    <property type="entry name" value="NAD(P)-bd_dom_sf"/>
</dbReference>
<dbReference type="Pfam" id="PF13460">
    <property type="entry name" value="NAD_binding_10"/>
    <property type="match status" value="1"/>
</dbReference>
<keyword evidence="2" id="KW-0560">Oxidoreductase</keyword>
<evidence type="ECO:0000259" key="1">
    <source>
        <dbReference type="Pfam" id="PF13460"/>
    </source>
</evidence>
<proteinExistence type="predicted"/>
<dbReference type="AlphaFoldDB" id="A0A7W3J8G3"/>
<dbReference type="GO" id="GO:0003955">
    <property type="term" value="F:NAD(P)H dehydrogenase (quinone) activity"/>
    <property type="evidence" value="ECO:0007669"/>
    <property type="project" value="UniProtKB-EC"/>
</dbReference>